<accession>A0ABR0W4D7</accession>
<dbReference type="Gene3D" id="3.60.10.10">
    <property type="entry name" value="Endonuclease/exonuclease/phosphatase"/>
    <property type="match status" value="1"/>
</dbReference>
<reference evidence="2 3" key="1">
    <citation type="journal article" date="2021" name="Comput. Struct. Biotechnol. J.">
        <title>De novo genome assembly of the potent medicinal plant Rehmannia glutinosa using nanopore technology.</title>
        <authorList>
            <person name="Ma L."/>
            <person name="Dong C."/>
            <person name="Song C."/>
            <person name="Wang X."/>
            <person name="Zheng X."/>
            <person name="Niu Y."/>
            <person name="Chen S."/>
            <person name="Feng W."/>
        </authorList>
    </citation>
    <scope>NUCLEOTIDE SEQUENCE [LARGE SCALE GENOMIC DNA]</scope>
    <source>
        <strain evidence="2">DH-2019</strain>
    </source>
</reference>
<keyword evidence="3" id="KW-1185">Reference proteome</keyword>
<comment type="caution">
    <text evidence="2">The sequence shown here is derived from an EMBL/GenBank/DDBJ whole genome shotgun (WGS) entry which is preliminary data.</text>
</comment>
<evidence type="ECO:0000259" key="1">
    <source>
        <dbReference type="Pfam" id="PF03372"/>
    </source>
</evidence>
<feature type="domain" description="Endonuclease/exonuclease/phosphatase" evidence="1">
    <location>
        <begin position="5"/>
        <end position="212"/>
    </location>
</feature>
<dbReference type="SUPFAM" id="SSF56219">
    <property type="entry name" value="DNase I-like"/>
    <property type="match status" value="1"/>
</dbReference>
<evidence type="ECO:0000313" key="3">
    <source>
        <dbReference type="Proteomes" id="UP001318860"/>
    </source>
</evidence>
<name>A0ABR0W4D7_REHGL</name>
<dbReference type="InterPro" id="IPR036691">
    <property type="entry name" value="Endo/exonu/phosph_ase_sf"/>
</dbReference>
<proteinExistence type="predicted"/>
<gene>
    <name evidence="2" type="ORF">DH2020_024763</name>
</gene>
<dbReference type="EMBL" id="JABTTQ020000141">
    <property type="protein sequence ID" value="KAK6141496.1"/>
    <property type="molecule type" value="Genomic_DNA"/>
</dbReference>
<evidence type="ECO:0000313" key="2">
    <source>
        <dbReference type="EMBL" id="KAK6141496.1"/>
    </source>
</evidence>
<protein>
    <recommendedName>
        <fullName evidence="1">Endonuclease/exonuclease/phosphatase domain-containing protein</fullName>
    </recommendedName>
</protein>
<dbReference type="InterPro" id="IPR005135">
    <property type="entry name" value="Endo/exonuclease/phosphatase"/>
</dbReference>
<sequence length="416" mass="48103">MSCIVWNARGLGNPRAFGELRHLVKERKPSLLFLSETRMVEHRSRHWRDLLGFVGHFVVNCQGKSGGLMLLWNQTMSVSVKSFSQGHIDCIVHEDNKVWRFIGFYGNPEASMRKFSWDLLKRLSSIREIKELPWLVGGDFNEICYDSEKKGGRLRANAQMAAIQETMEFCEHRSMHARGEFFTWVGRNQGEIPIFERLDRFLHSEGWCHLYPTVFATNLEFYHLDHRPASARKARNTIRGLMSSHGDFYSDKEVMLEIIIDYFERLFKTDSPSHEYIQWVTECLNPVVDVEMNDSLNMPFSSGEVKKAVFELGPDQAPGPDGMTCLFLKFWRIVGQDVTQAALRILNEGASLEEWNQTVITLIPKVKNPLMVKEFRPISLCNSRYKIIVVALANRMKKMMPIVIDDFKAFVKGRLI</sequence>
<dbReference type="PANTHER" id="PTHR35218:SF9">
    <property type="entry name" value="ENDONUCLEASE_EXONUCLEASE_PHOSPHATASE DOMAIN-CONTAINING PROTEIN"/>
    <property type="match status" value="1"/>
</dbReference>
<organism evidence="2 3">
    <name type="scientific">Rehmannia glutinosa</name>
    <name type="common">Chinese foxglove</name>
    <dbReference type="NCBI Taxonomy" id="99300"/>
    <lineage>
        <taxon>Eukaryota</taxon>
        <taxon>Viridiplantae</taxon>
        <taxon>Streptophyta</taxon>
        <taxon>Embryophyta</taxon>
        <taxon>Tracheophyta</taxon>
        <taxon>Spermatophyta</taxon>
        <taxon>Magnoliopsida</taxon>
        <taxon>eudicotyledons</taxon>
        <taxon>Gunneridae</taxon>
        <taxon>Pentapetalae</taxon>
        <taxon>asterids</taxon>
        <taxon>lamiids</taxon>
        <taxon>Lamiales</taxon>
        <taxon>Orobanchaceae</taxon>
        <taxon>Rehmannieae</taxon>
        <taxon>Rehmannia</taxon>
    </lineage>
</organism>
<dbReference type="Pfam" id="PF03372">
    <property type="entry name" value="Exo_endo_phos"/>
    <property type="match status" value="1"/>
</dbReference>
<dbReference type="PANTHER" id="PTHR35218">
    <property type="entry name" value="RNASE H DOMAIN-CONTAINING PROTEIN"/>
    <property type="match status" value="1"/>
</dbReference>
<dbReference type="Proteomes" id="UP001318860">
    <property type="component" value="Unassembled WGS sequence"/>
</dbReference>